<evidence type="ECO:0000313" key="2">
    <source>
        <dbReference type="Proteomes" id="UP000028525"/>
    </source>
</evidence>
<organism evidence="1 2">
    <name type="scientific">Lacrimispora celerecrescens</name>
    <dbReference type="NCBI Taxonomy" id="29354"/>
    <lineage>
        <taxon>Bacteria</taxon>
        <taxon>Bacillati</taxon>
        <taxon>Bacillota</taxon>
        <taxon>Clostridia</taxon>
        <taxon>Lachnospirales</taxon>
        <taxon>Lachnospiraceae</taxon>
        <taxon>Lacrimispora</taxon>
    </lineage>
</organism>
<accession>A0A084JMD9</accession>
<dbReference type="STRING" id="29354.IO98_11600"/>
<dbReference type="AlphaFoldDB" id="A0A084JMD9"/>
<proteinExistence type="predicted"/>
<sequence>MSNKERIMQLIDNVPDNKLVFVVDMLESLKAYAGESIEPDAWDLQMIEEAKMLNDGERVTFDELCDELGITI</sequence>
<protein>
    <submittedName>
        <fullName evidence="1">Uncharacterized protein</fullName>
    </submittedName>
</protein>
<keyword evidence="2" id="KW-1185">Reference proteome</keyword>
<evidence type="ECO:0000313" key="1">
    <source>
        <dbReference type="EMBL" id="KEZ90123.1"/>
    </source>
</evidence>
<gene>
    <name evidence="1" type="ORF">IO98_11600</name>
</gene>
<dbReference type="Proteomes" id="UP000028525">
    <property type="component" value="Unassembled WGS sequence"/>
</dbReference>
<name>A0A084JMD9_9FIRM</name>
<dbReference type="OrthoDB" id="2061506at2"/>
<dbReference type="EMBL" id="JPME01000013">
    <property type="protein sequence ID" value="KEZ90123.1"/>
    <property type="molecule type" value="Genomic_DNA"/>
</dbReference>
<dbReference type="RefSeq" id="WP_038281076.1">
    <property type="nucleotide sequence ID" value="NZ_JPME01000013.1"/>
</dbReference>
<reference evidence="1 2" key="1">
    <citation type="submission" date="2014-07" db="EMBL/GenBank/DDBJ databases">
        <title>Draft genome of Clostridium celerecrescens 152B isolated from sediments associated with methane hydrate from Krishna Godavari basin.</title>
        <authorList>
            <person name="Honkalas V.S."/>
            <person name="Dabir A.P."/>
            <person name="Arora P."/>
            <person name="Dhakephalkar P.K."/>
        </authorList>
    </citation>
    <scope>NUCLEOTIDE SEQUENCE [LARGE SCALE GENOMIC DNA]</scope>
    <source>
        <strain evidence="1 2">152B</strain>
    </source>
</reference>
<comment type="caution">
    <text evidence="1">The sequence shown here is derived from an EMBL/GenBank/DDBJ whole genome shotgun (WGS) entry which is preliminary data.</text>
</comment>